<evidence type="ECO:0000256" key="1">
    <source>
        <dbReference type="ARBA" id="ARBA00010641"/>
    </source>
</evidence>
<dbReference type="InterPro" id="IPR014327">
    <property type="entry name" value="RNA_pol_sigma70_bacteroid"/>
</dbReference>
<dbReference type="InterPro" id="IPR013249">
    <property type="entry name" value="RNA_pol_sigma70_r4_t2"/>
</dbReference>
<dbReference type="NCBIfam" id="TIGR02985">
    <property type="entry name" value="Sig70_bacteroi1"/>
    <property type="match status" value="1"/>
</dbReference>
<evidence type="ECO:0000313" key="8">
    <source>
        <dbReference type="Proteomes" id="UP000294830"/>
    </source>
</evidence>
<evidence type="ECO:0000256" key="3">
    <source>
        <dbReference type="ARBA" id="ARBA00023082"/>
    </source>
</evidence>
<dbReference type="InterPro" id="IPR014284">
    <property type="entry name" value="RNA_pol_sigma-70_dom"/>
</dbReference>
<keyword evidence="3" id="KW-0731">Sigma factor</keyword>
<dbReference type="CDD" id="cd06171">
    <property type="entry name" value="Sigma70_r4"/>
    <property type="match status" value="1"/>
</dbReference>
<dbReference type="Gene3D" id="1.10.10.10">
    <property type="entry name" value="Winged helix-like DNA-binding domain superfamily/Winged helix DNA-binding domain"/>
    <property type="match status" value="1"/>
</dbReference>
<comment type="caution">
    <text evidence="7">The sequence shown here is derived from an EMBL/GenBank/DDBJ whole genome shotgun (WGS) entry which is preliminary data.</text>
</comment>
<keyword evidence="8" id="KW-1185">Reference proteome</keyword>
<dbReference type="Pfam" id="PF04542">
    <property type="entry name" value="Sigma70_r2"/>
    <property type="match status" value="1"/>
</dbReference>
<dbReference type="InterPro" id="IPR007627">
    <property type="entry name" value="RNA_pol_sigma70_r2"/>
</dbReference>
<dbReference type="GO" id="GO:0016987">
    <property type="term" value="F:sigma factor activity"/>
    <property type="evidence" value="ECO:0007669"/>
    <property type="project" value="UniProtKB-KW"/>
</dbReference>
<dbReference type="OrthoDB" id="1493347at2"/>
<dbReference type="InterPro" id="IPR036388">
    <property type="entry name" value="WH-like_DNA-bd_sf"/>
</dbReference>
<feature type="domain" description="RNA polymerase sigma-70 region 2" evidence="5">
    <location>
        <begin position="22"/>
        <end position="85"/>
    </location>
</feature>
<dbReference type="SUPFAM" id="SSF88659">
    <property type="entry name" value="Sigma3 and sigma4 domains of RNA polymerase sigma factors"/>
    <property type="match status" value="1"/>
</dbReference>
<dbReference type="PANTHER" id="PTHR43133:SF46">
    <property type="entry name" value="RNA POLYMERASE SIGMA-70 FACTOR ECF SUBFAMILY"/>
    <property type="match status" value="1"/>
</dbReference>
<protein>
    <submittedName>
        <fullName evidence="7">RNA polymerase sigma-70 factor (ECF subfamily)</fullName>
    </submittedName>
</protein>
<sequence>MSEQELIAGIAKGREDAFEVVFRAYYAALCTYANSLLKDPAEAEEVVQGTFLSLWESRQGLDIHTSLKSYLYRAVHNTCLNRLKHYKVRQAHGTEYKSTNSEAVDATIEQVQGSELERQIATAIEKLPNQCQTVFRLSRQQGFSYAEIAEQLGVSVKAVDKQIVRALRILREELRDYLPAILILIMFKN</sequence>
<dbReference type="EMBL" id="SLWB01000002">
    <property type="protein sequence ID" value="TCN72043.1"/>
    <property type="molecule type" value="Genomic_DNA"/>
</dbReference>
<dbReference type="AlphaFoldDB" id="A0A4R2ESP0"/>
<dbReference type="SUPFAM" id="SSF88946">
    <property type="entry name" value="Sigma2 domain of RNA polymerase sigma factors"/>
    <property type="match status" value="1"/>
</dbReference>
<gene>
    <name evidence="7" type="ORF">CLV25_1021</name>
</gene>
<dbReference type="PANTHER" id="PTHR43133">
    <property type="entry name" value="RNA POLYMERASE ECF-TYPE SIGMA FACTO"/>
    <property type="match status" value="1"/>
</dbReference>
<dbReference type="InterPro" id="IPR013325">
    <property type="entry name" value="RNA_pol_sigma_r2"/>
</dbReference>
<evidence type="ECO:0000259" key="5">
    <source>
        <dbReference type="Pfam" id="PF04542"/>
    </source>
</evidence>
<organism evidence="7 8">
    <name type="scientific">Acetobacteroides hydrogenigenes</name>
    <dbReference type="NCBI Taxonomy" id="979970"/>
    <lineage>
        <taxon>Bacteria</taxon>
        <taxon>Pseudomonadati</taxon>
        <taxon>Bacteroidota</taxon>
        <taxon>Bacteroidia</taxon>
        <taxon>Bacteroidales</taxon>
        <taxon>Rikenellaceae</taxon>
        <taxon>Acetobacteroides</taxon>
    </lineage>
</organism>
<dbReference type="InterPro" id="IPR039425">
    <property type="entry name" value="RNA_pol_sigma-70-like"/>
</dbReference>
<evidence type="ECO:0000256" key="4">
    <source>
        <dbReference type="ARBA" id="ARBA00023163"/>
    </source>
</evidence>
<dbReference type="Gene3D" id="1.10.1740.10">
    <property type="match status" value="1"/>
</dbReference>
<evidence type="ECO:0000256" key="2">
    <source>
        <dbReference type="ARBA" id="ARBA00023015"/>
    </source>
</evidence>
<evidence type="ECO:0000313" key="7">
    <source>
        <dbReference type="EMBL" id="TCN72043.1"/>
    </source>
</evidence>
<reference evidence="7 8" key="1">
    <citation type="submission" date="2019-03" db="EMBL/GenBank/DDBJ databases">
        <title>Genomic Encyclopedia of Archaeal and Bacterial Type Strains, Phase II (KMG-II): from individual species to whole genera.</title>
        <authorList>
            <person name="Goeker M."/>
        </authorList>
    </citation>
    <scope>NUCLEOTIDE SEQUENCE [LARGE SCALE GENOMIC DNA]</scope>
    <source>
        <strain evidence="7 8">RL-C</strain>
    </source>
</reference>
<dbReference type="Proteomes" id="UP000294830">
    <property type="component" value="Unassembled WGS sequence"/>
</dbReference>
<dbReference type="GO" id="GO:0003677">
    <property type="term" value="F:DNA binding"/>
    <property type="evidence" value="ECO:0007669"/>
    <property type="project" value="InterPro"/>
</dbReference>
<dbReference type="GO" id="GO:0006352">
    <property type="term" value="P:DNA-templated transcription initiation"/>
    <property type="evidence" value="ECO:0007669"/>
    <property type="project" value="InterPro"/>
</dbReference>
<proteinExistence type="inferred from homology"/>
<feature type="domain" description="RNA polymerase sigma factor 70 region 4 type 2" evidence="6">
    <location>
        <begin position="118"/>
        <end position="168"/>
    </location>
</feature>
<dbReference type="Pfam" id="PF08281">
    <property type="entry name" value="Sigma70_r4_2"/>
    <property type="match status" value="1"/>
</dbReference>
<accession>A0A4R2ESP0</accession>
<dbReference type="RefSeq" id="WP_131838114.1">
    <property type="nucleotide sequence ID" value="NZ_SLWB01000002.1"/>
</dbReference>
<evidence type="ECO:0000259" key="6">
    <source>
        <dbReference type="Pfam" id="PF08281"/>
    </source>
</evidence>
<dbReference type="InterPro" id="IPR013324">
    <property type="entry name" value="RNA_pol_sigma_r3/r4-like"/>
</dbReference>
<keyword evidence="4" id="KW-0804">Transcription</keyword>
<name>A0A4R2ESP0_9BACT</name>
<comment type="similarity">
    <text evidence="1">Belongs to the sigma-70 factor family. ECF subfamily.</text>
</comment>
<dbReference type="NCBIfam" id="TIGR02937">
    <property type="entry name" value="sigma70-ECF"/>
    <property type="match status" value="1"/>
</dbReference>
<keyword evidence="2" id="KW-0805">Transcription regulation</keyword>